<organism evidence="1 2">
    <name type="scientific">Ananas comosus</name>
    <name type="common">Pineapple</name>
    <name type="synonym">Ananas ananas</name>
    <dbReference type="NCBI Taxonomy" id="4615"/>
    <lineage>
        <taxon>Eukaryota</taxon>
        <taxon>Viridiplantae</taxon>
        <taxon>Streptophyta</taxon>
        <taxon>Embryophyta</taxon>
        <taxon>Tracheophyta</taxon>
        <taxon>Spermatophyta</taxon>
        <taxon>Magnoliopsida</taxon>
        <taxon>Liliopsida</taxon>
        <taxon>Poales</taxon>
        <taxon>Bromeliaceae</taxon>
        <taxon>Bromelioideae</taxon>
        <taxon>Ananas</taxon>
    </lineage>
</organism>
<comment type="caution">
    <text evidence="1">The sequence shown here is derived from an EMBL/GenBank/DDBJ whole genome shotgun (WGS) entry which is preliminary data.</text>
</comment>
<sequence length="27" mass="2924">MGYQNLLNKMVVSSSMGINLGCICANY</sequence>
<name>A0A199VAS4_ANACO</name>
<evidence type="ECO:0000313" key="2">
    <source>
        <dbReference type="Proteomes" id="UP000092600"/>
    </source>
</evidence>
<dbReference type="AlphaFoldDB" id="A0A199VAS4"/>
<evidence type="ECO:0000313" key="1">
    <source>
        <dbReference type="EMBL" id="OAY74123.1"/>
    </source>
</evidence>
<reference evidence="1 2" key="1">
    <citation type="journal article" date="2016" name="DNA Res.">
        <title>The draft genome of MD-2 pineapple using hybrid error correction of long reads.</title>
        <authorList>
            <person name="Redwan R.M."/>
            <person name="Saidin A."/>
            <person name="Kumar S.V."/>
        </authorList>
    </citation>
    <scope>NUCLEOTIDE SEQUENCE [LARGE SCALE GENOMIC DNA]</scope>
    <source>
        <strain evidence="2">cv. MD2</strain>
        <tissue evidence="1">Leaf</tissue>
    </source>
</reference>
<dbReference type="Proteomes" id="UP000092600">
    <property type="component" value="Unassembled WGS sequence"/>
</dbReference>
<proteinExistence type="predicted"/>
<accession>A0A199VAS4</accession>
<protein>
    <submittedName>
        <fullName evidence="1">Uncharacterized protein</fullName>
    </submittedName>
</protein>
<dbReference type="EMBL" id="LSRQ01002491">
    <property type="protein sequence ID" value="OAY74123.1"/>
    <property type="molecule type" value="Genomic_DNA"/>
</dbReference>
<gene>
    <name evidence="1" type="ORF">ACMD2_25845</name>
</gene>